<evidence type="ECO:0000313" key="2">
    <source>
        <dbReference type="Proteomes" id="UP000204225"/>
    </source>
</evidence>
<evidence type="ECO:0000313" key="1">
    <source>
        <dbReference type="EMBL" id="AGM15545.1"/>
    </source>
</evidence>
<sequence>MAYINIPSLNYTNLVFSFALKTPGEEEKIFMSNSLHHYLSNIKQQIDQYNAYWDYYKKITNPYEFIHTHVPEFKMSICKHKPLSRSFFKMIEIINTFSFLTETKDLKCFHLAEGPGGFIEAFNYKRNNINDQLYGMTLISPDVNIPSWKKSSHYLNNNKNIIIEYGSSNTGDLFLKENLIYCNNKYAGSMDYITGDGGFDFSVDFNQQEDLSMKLVIAQIFFAIIMQKTGGNFVLKIFDIFKFKTVEIIFLLSNLYDYVYIYKPYTSRVANSEKYIICKNFKNNNPTIKNDIIKNFDYVMDNIDNVYSLFNISLPKLFLKKIEEINAIYGQQQIENINTTLSLIREYINIKHRTYTSSDDEEYDNFYDIKQNDISHTSNIPLIPTTTIDDTEVVSDLLNSNMNTYASPPPVNTDSRFSFLRSSKFKLNNKEQNGSDSDNKSSSSNDGEEVLCSTFKNTKFKYLSYSDKFTNKITTLKNINIQKSVNWCNKYNFTMNKHFVNN</sequence>
<accession>A0AC59EX67</accession>
<protein>
    <submittedName>
        <fullName evidence="1">FtsJ-like methyltransferase</fullName>
    </submittedName>
</protein>
<name>A0AC59EX67_9VIRU</name>
<reference evidence="1 2" key="1">
    <citation type="journal article" date="2013" name="Proc. Natl. Acad. Sci. U.S.A.">
        <title>Genome of Phaeocystis globosa virus PgV-16T highlights the common ancestry of the largest known DNA viruses infecting eukaryotes.</title>
        <authorList>
            <person name="Santini S."/>
            <person name="Jeudy S."/>
            <person name="Bartoli J."/>
            <person name="Poirot O."/>
            <person name="Lescot M."/>
            <person name="Abergel C."/>
            <person name="Barbe V."/>
            <person name="Wommack K.E."/>
            <person name="Noordeloos A.A."/>
            <person name="Brussaard C.P."/>
            <person name="Claverie J.M."/>
        </authorList>
    </citation>
    <scope>NUCLEOTIDE SEQUENCE [LARGE SCALE GENOMIC DNA]</scope>
    <source>
        <strain evidence="1 2">16T</strain>
    </source>
</reference>
<proteinExistence type="predicted"/>
<organism evidence="1 2">
    <name type="scientific">Phaeocystis globosa virus PgV-16T</name>
    <dbReference type="NCBI Taxonomy" id="3071227"/>
    <lineage>
        <taxon>Viruses</taxon>
        <taxon>Varidnaviria</taxon>
        <taxon>Bamfordvirae</taxon>
        <taxon>Nucleocytoviricota</taxon>
        <taxon>Megaviricetes</taxon>
        <taxon>Imitervirales</taxon>
        <taxon>Mesomimiviridae</taxon>
        <taxon>Tethysvirus</taxon>
        <taxon>Tethysvirus hollandense</taxon>
    </lineage>
</organism>
<gene>
    <name evidence="1" type="ORF">PGCG_00234</name>
</gene>
<dbReference type="EMBL" id="KC662249">
    <property type="protein sequence ID" value="AGM15545.1"/>
    <property type="molecule type" value="Genomic_DNA"/>
</dbReference>
<dbReference type="Proteomes" id="UP000204225">
    <property type="component" value="Segment"/>
</dbReference>
<keyword evidence="2" id="KW-1185">Reference proteome</keyword>